<dbReference type="EMBL" id="LT629700">
    <property type="protein sequence ID" value="SDM10147.1"/>
    <property type="molecule type" value="Genomic_DNA"/>
</dbReference>
<proteinExistence type="predicted"/>
<dbReference type="RefSeq" id="WP_231908442.1">
    <property type="nucleotide sequence ID" value="NZ_LT629700.1"/>
</dbReference>
<dbReference type="InterPro" id="IPR055592">
    <property type="entry name" value="DUF7168"/>
</dbReference>
<protein>
    <submittedName>
        <fullName evidence="4">Uncharacterized protein</fullName>
    </submittedName>
</protein>
<name>A0A1G9QI23_9CORY</name>
<reference evidence="5" key="1">
    <citation type="submission" date="2016-10" db="EMBL/GenBank/DDBJ databases">
        <authorList>
            <person name="Varghese N."/>
            <person name="Submissions S."/>
        </authorList>
    </citation>
    <scope>NUCLEOTIDE SEQUENCE [LARGE SCALE GENOMIC DNA]</scope>
    <source>
        <strain evidence="5">DSM 20632</strain>
    </source>
</reference>
<keyword evidence="5" id="KW-1185">Reference proteome</keyword>
<feature type="region of interest" description="Disordered" evidence="1">
    <location>
        <begin position="214"/>
        <end position="243"/>
    </location>
</feature>
<evidence type="ECO:0000256" key="1">
    <source>
        <dbReference type="SAM" id="MobiDB-lite"/>
    </source>
</evidence>
<dbReference type="Pfam" id="PF10979">
    <property type="entry name" value="DUF2786"/>
    <property type="match status" value="1"/>
</dbReference>
<feature type="domain" description="DUF7168" evidence="3">
    <location>
        <begin position="69"/>
        <end position="186"/>
    </location>
</feature>
<evidence type="ECO:0000313" key="5">
    <source>
        <dbReference type="Proteomes" id="UP000199350"/>
    </source>
</evidence>
<dbReference type="STRING" id="38302.SAMN04488535_1919"/>
<gene>
    <name evidence="4" type="ORF">SAMN04488535_1919</name>
</gene>
<evidence type="ECO:0000313" key="4">
    <source>
        <dbReference type="EMBL" id="SDM10147.1"/>
    </source>
</evidence>
<dbReference type="AlphaFoldDB" id="A0A1G9QI23"/>
<dbReference type="Pfam" id="PF23771">
    <property type="entry name" value="DUF7168"/>
    <property type="match status" value="1"/>
</dbReference>
<evidence type="ECO:0000259" key="2">
    <source>
        <dbReference type="Pfam" id="PF10979"/>
    </source>
</evidence>
<accession>A0A1G9QI23</accession>
<dbReference type="InterPro" id="IPR024498">
    <property type="entry name" value="DUF2786"/>
</dbReference>
<organism evidence="4 5">
    <name type="scientific">Corynebacterium mycetoides</name>
    <dbReference type="NCBI Taxonomy" id="38302"/>
    <lineage>
        <taxon>Bacteria</taxon>
        <taxon>Bacillati</taxon>
        <taxon>Actinomycetota</taxon>
        <taxon>Actinomycetes</taxon>
        <taxon>Mycobacteriales</taxon>
        <taxon>Corynebacteriaceae</taxon>
        <taxon>Corynebacterium</taxon>
    </lineage>
</organism>
<dbReference type="Proteomes" id="UP000199350">
    <property type="component" value="Chromosome I"/>
</dbReference>
<sequence>MATTEKIKDKVQKLLNQAADRQGTAEGESYYAKAFALMASHGFDERDLNSPDEGDDVAHHTVEISGAYADMQAALLLGIAGALHCTGFGQRVRRSTRISSVAIFGLRRHLDRVNLLFTLLNPAMIAAARTIVAGPYDATSTVVQRRSFMTGFAHSIASRLSEAEHSVAETAGQYALALVDDSRKARQAQEEFGRHHGLYFEDFRSQRTFDGASYGQGVEAGERSDLGQTRVGSRRALPPRNIT</sequence>
<evidence type="ECO:0000259" key="3">
    <source>
        <dbReference type="Pfam" id="PF23771"/>
    </source>
</evidence>
<feature type="domain" description="DUF2786" evidence="2">
    <location>
        <begin position="6"/>
        <end position="44"/>
    </location>
</feature>